<gene>
    <name evidence="17" type="ORF">LWI29_026806</name>
</gene>
<evidence type="ECO:0000256" key="2">
    <source>
        <dbReference type="ARBA" id="ARBA00008684"/>
    </source>
</evidence>
<evidence type="ECO:0000259" key="16">
    <source>
        <dbReference type="PROSITE" id="PS50011"/>
    </source>
</evidence>
<evidence type="ECO:0000256" key="12">
    <source>
        <dbReference type="ARBA" id="ARBA00023170"/>
    </source>
</evidence>
<dbReference type="FunFam" id="3.80.10.10:FF:000233">
    <property type="entry name" value="Leucine-rich repeat receptor-like protein kinase TDR"/>
    <property type="match status" value="1"/>
</dbReference>
<dbReference type="PANTHER" id="PTHR48053">
    <property type="entry name" value="LEUCINE RICH REPEAT FAMILY PROTEIN, EXPRESSED"/>
    <property type="match status" value="1"/>
</dbReference>
<reference evidence="17" key="1">
    <citation type="journal article" date="2022" name="Plant J.">
        <title>Strategies of tolerance reflected in two North American maple genomes.</title>
        <authorList>
            <person name="McEvoy S.L."/>
            <person name="Sezen U.U."/>
            <person name="Trouern-Trend A."/>
            <person name="McMahon S.M."/>
            <person name="Schaberg P.G."/>
            <person name="Yang J."/>
            <person name="Wegrzyn J.L."/>
            <person name="Swenson N.G."/>
        </authorList>
    </citation>
    <scope>NUCLEOTIDE SEQUENCE</scope>
    <source>
        <strain evidence="17">NS2018</strain>
    </source>
</reference>
<dbReference type="PANTHER" id="PTHR48053:SF71">
    <property type="entry name" value="LEUCINE RICH REPEAT FAMILY PROTEIN, EXPRESSED"/>
    <property type="match status" value="1"/>
</dbReference>
<evidence type="ECO:0000256" key="15">
    <source>
        <dbReference type="SAM" id="Phobius"/>
    </source>
</evidence>
<keyword evidence="7" id="KW-0677">Repeat</keyword>
<sequence length="974" mass="106729">MQDADVRRNFQHQMPPPTSKEDRSSSSEANTGFDITREGAVCSSSDVGVHGPVFASDPYSEALLSLKSELIDDFNSLDDWLVPAAAPGKVYACSWSGVTCNKNNTIVVGLNLSMKDLGGVLSGKQFNVFNELADLNLSHNSFSGHLPVDIFNLTNLRSLDISRNNFSGQFPGGVLSGLKNLVVLDAFSNSFSGPLPVEASELEYLKILNLAGSYFSGPIPSQYGSFQSLEFIHLAGNFLNGEIPAELGKLKTVTHMEIGYNSYQGSIPWQIGNMSEVMYLDIAGANLSGSIPKQLSNLTKLESLFLFRNQLIGMVPEEFSRISGLKSLDLSDNQLSGPIPESFSELKNLRLLSLMYNEMSGTVPESLAKLPSLEILFIWNNYFNGSLPENLGRNSNLRWVDVSTNNFIGKIPPDICSRGVLFKLILFSNNFTASLSPSLSNCSSLVRLRLEDNSFSGEIPLNFKQLPEITYIDLSNNKFTGGIPTDMSQAPKLQYLNLSNNPELGGNIPPQTWSLPLLQNFSASASNITGNLPPFKSCKSISVIELHKNHLSGSVPESISNCKALERIDLANNKLVGSIPEKLATDLNALSVLDLSHNNLSGTIPAKFGNASNLLLLNVSFNDISGSIPSGKALKLMGTSAYVGNPRLCGAPLKPCPSSVSILGSKGTGKKLILVLLLCVGVVIFIAASLVGIFFFRRTSKGQWKMVSFPGLPRFTANDIMKSFNSTDSASVCKAVLPTGITVSVKKIEWGAKRMSIMSEFITRMGNARHKNLVRLLGFCYNKRLAYLLYDYLPNGNLAEKMKVKRDWTSKYKTLIGIGRGLCFLHHDCYPAIPHGDLKSSNIVFDENMEPHLAEFGYKYLIQLANRRDSGEFNNAIREELCMDIYGFGEIIVEVLTNGRLTNGGSSIQNKPRDVVLREIYMDNEVVGDHDPTNSLQEEEIKLVLDVALLCTKTNPSDRPSMEDALKLLKPLRK</sequence>
<dbReference type="PROSITE" id="PS50011">
    <property type="entry name" value="PROTEIN_KINASE_DOM"/>
    <property type="match status" value="1"/>
</dbReference>
<dbReference type="GO" id="GO:0009791">
    <property type="term" value="P:post-embryonic development"/>
    <property type="evidence" value="ECO:0007669"/>
    <property type="project" value="UniProtKB-ARBA"/>
</dbReference>
<evidence type="ECO:0000256" key="5">
    <source>
        <dbReference type="ARBA" id="ARBA00022692"/>
    </source>
</evidence>
<dbReference type="Pfam" id="PF00069">
    <property type="entry name" value="Pkinase"/>
    <property type="match status" value="1"/>
</dbReference>
<dbReference type="Gene3D" id="1.10.510.10">
    <property type="entry name" value="Transferase(Phosphotransferase) domain 1"/>
    <property type="match status" value="1"/>
</dbReference>
<dbReference type="EMBL" id="JAUESC010000388">
    <property type="protein sequence ID" value="KAK0572143.1"/>
    <property type="molecule type" value="Genomic_DNA"/>
</dbReference>
<feature type="domain" description="Protein kinase" evidence="16">
    <location>
        <begin position="718"/>
        <end position="973"/>
    </location>
</feature>
<dbReference type="PRINTS" id="PR00019">
    <property type="entry name" value="LEURICHRPT"/>
</dbReference>
<comment type="subcellular location">
    <subcellularLocation>
        <location evidence="1">Membrane</location>
        <topology evidence="1">Single-pass type I membrane protein</topology>
    </subcellularLocation>
</comment>
<dbReference type="InterPro" id="IPR001611">
    <property type="entry name" value="Leu-rich_rpt"/>
</dbReference>
<evidence type="ECO:0000256" key="9">
    <source>
        <dbReference type="ARBA" id="ARBA00022840"/>
    </source>
</evidence>
<dbReference type="GO" id="GO:0016020">
    <property type="term" value="C:membrane"/>
    <property type="evidence" value="ECO:0007669"/>
    <property type="project" value="UniProtKB-SubCell"/>
</dbReference>
<keyword evidence="12" id="KW-0675">Receptor</keyword>
<comment type="similarity">
    <text evidence="2">Belongs to the protein kinase superfamily. Ser/Thr protein kinase family.</text>
</comment>
<dbReference type="SMART" id="SM00220">
    <property type="entry name" value="S_TKc"/>
    <property type="match status" value="1"/>
</dbReference>
<feature type="region of interest" description="Disordered" evidence="14">
    <location>
        <begin position="1"/>
        <end position="30"/>
    </location>
</feature>
<reference evidence="17" key="2">
    <citation type="submission" date="2023-06" db="EMBL/GenBank/DDBJ databases">
        <authorList>
            <person name="Swenson N.G."/>
            <person name="Wegrzyn J.L."/>
            <person name="Mcevoy S.L."/>
        </authorList>
    </citation>
    <scope>NUCLEOTIDE SEQUENCE</scope>
    <source>
        <strain evidence="17">NS2018</strain>
        <tissue evidence="17">Leaf</tissue>
    </source>
</reference>
<dbReference type="InterPro" id="IPR032675">
    <property type="entry name" value="LRR_dom_sf"/>
</dbReference>
<dbReference type="Proteomes" id="UP001168877">
    <property type="component" value="Unassembled WGS sequence"/>
</dbReference>
<keyword evidence="18" id="KW-1185">Reference proteome</keyword>
<evidence type="ECO:0000256" key="1">
    <source>
        <dbReference type="ARBA" id="ARBA00004479"/>
    </source>
</evidence>
<name>A0AA39VBU1_ACESA</name>
<dbReference type="Pfam" id="PF00560">
    <property type="entry name" value="LRR_1"/>
    <property type="match status" value="5"/>
</dbReference>
<dbReference type="FunFam" id="3.80.10.10:FF:000275">
    <property type="entry name" value="Leucine-rich repeat receptor-like protein kinase"/>
    <property type="match status" value="1"/>
</dbReference>
<dbReference type="SUPFAM" id="SSF52058">
    <property type="entry name" value="L domain-like"/>
    <property type="match status" value="1"/>
</dbReference>
<dbReference type="SUPFAM" id="SSF56112">
    <property type="entry name" value="Protein kinase-like (PK-like)"/>
    <property type="match status" value="1"/>
</dbReference>
<evidence type="ECO:0000256" key="4">
    <source>
        <dbReference type="ARBA" id="ARBA00022614"/>
    </source>
</evidence>
<dbReference type="InterPro" id="IPR000719">
    <property type="entry name" value="Prot_kinase_dom"/>
</dbReference>
<proteinExistence type="inferred from homology"/>
<keyword evidence="13" id="KW-0325">Glycoprotein</keyword>
<feature type="transmembrane region" description="Helical" evidence="15">
    <location>
        <begin position="672"/>
        <end position="696"/>
    </location>
</feature>
<evidence type="ECO:0000256" key="7">
    <source>
        <dbReference type="ARBA" id="ARBA00022737"/>
    </source>
</evidence>
<dbReference type="PROSITE" id="PS00108">
    <property type="entry name" value="PROTEIN_KINASE_ST"/>
    <property type="match status" value="1"/>
</dbReference>
<comment type="similarity">
    <text evidence="3">Belongs to the RLP family.</text>
</comment>
<keyword evidence="4" id="KW-0433">Leucine-rich repeat</keyword>
<protein>
    <recommendedName>
        <fullName evidence="16">Protein kinase domain-containing protein</fullName>
    </recommendedName>
</protein>
<dbReference type="InterPro" id="IPR003591">
    <property type="entry name" value="Leu-rich_rpt_typical-subtyp"/>
</dbReference>
<evidence type="ECO:0000256" key="10">
    <source>
        <dbReference type="ARBA" id="ARBA00022989"/>
    </source>
</evidence>
<dbReference type="FunFam" id="3.80.10.10:FF:000896">
    <property type="entry name" value="Leucine-rich repeat receptor-like protein kinase"/>
    <property type="match status" value="1"/>
</dbReference>
<evidence type="ECO:0000256" key="3">
    <source>
        <dbReference type="ARBA" id="ARBA00009592"/>
    </source>
</evidence>
<dbReference type="GO" id="GO:0004672">
    <property type="term" value="F:protein kinase activity"/>
    <property type="evidence" value="ECO:0007669"/>
    <property type="project" value="InterPro"/>
</dbReference>
<keyword evidence="6" id="KW-0732">Signal</keyword>
<keyword evidence="10 15" id="KW-1133">Transmembrane helix</keyword>
<dbReference type="FunFam" id="1.10.510.10:FF:001306">
    <property type="entry name" value="Leucine-rich repeat receptor-like protein kinase TDR"/>
    <property type="match status" value="1"/>
</dbReference>
<keyword evidence="9" id="KW-0067">ATP-binding</keyword>
<dbReference type="GO" id="GO:0005524">
    <property type="term" value="F:ATP binding"/>
    <property type="evidence" value="ECO:0007669"/>
    <property type="project" value="UniProtKB-KW"/>
</dbReference>
<dbReference type="Gene3D" id="3.30.200.20">
    <property type="entry name" value="Phosphorylase Kinase, domain 1"/>
    <property type="match status" value="1"/>
</dbReference>
<keyword evidence="5 15" id="KW-0812">Transmembrane</keyword>
<organism evidence="17 18">
    <name type="scientific">Acer saccharum</name>
    <name type="common">Sugar maple</name>
    <dbReference type="NCBI Taxonomy" id="4024"/>
    <lineage>
        <taxon>Eukaryota</taxon>
        <taxon>Viridiplantae</taxon>
        <taxon>Streptophyta</taxon>
        <taxon>Embryophyta</taxon>
        <taxon>Tracheophyta</taxon>
        <taxon>Spermatophyta</taxon>
        <taxon>Magnoliopsida</taxon>
        <taxon>eudicotyledons</taxon>
        <taxon>Gunneridae</taxon>
        <taxon>Pentapetalae</taxon>
        <taxon>rosids</taxon>
        <taxon>malvids</taxon>
        <taxon>Sapindales</taxon>
        <taxon>Sapindaceae</taxon>
        <taxon>Hippocastanoideae</taxon>
        <taxon>Acereae</taxon>
        <taxon>Acer</taxon>
    </lineage>
</organism>
<evidence type="ECO:0000313" key="18">
    <source>
        <dbReference type="Proteomes" id="UP001168877"/>
    </source>
</evidence>
<dbReference type="InterPro" id="IPR011009">
    <property type="entry name" value="Kinase-like_dom_sf"/>
</dbReference>
<evidence type="ECO:0000256" key="13">
    <source>
        <dbReference type="ARBA" id="ARBA00023180"/>
    </source>
</evidence>
<dbReference type="InterPro" id="IPR008271">
    <property type="entry name" value="Ser/Thr_kinase_AS"/>
</dbReference>
<evidence type="ECO:0000256" key="8">
    <source>
        <dbReference type="ARBA" id="ARBA00022741"/>
    </source>
</evidence>
<dbReference type="AlphaFoldDB" id="A0AA39VBU1"/>
<keyword evidence="11 15" id="KW-0472">Membrane</keyword>
<dbReference type="InterPro" id="IPR051716">
    <property type="entry name" value="Plant_RL_S/T_kinase"/>
</dbReference>
<dbReference type="Pfam" id="PF13855">
    <property type="entry name" value="LRR_8"/>
    <property type="match status" value="2"/>
</dbReference>
<evidence type="ECO:0000256" key="6">
    <source>
        <dbReference type="ARBA" id="ARBA00022729"/>
    </source>
</evidence>
<accession>A0AA39VBU1</accession>
<dbReference type="SMART" id="SM00369">
    <property type="entry name" value="LRR_TYP"/>
    <property type="match status" value="6"/>
</dbReference>
<comment type="caution">
    <text evidence="17">The sequence shown here is derived from an EMBL/GenBank/DDBJ whole genome shotgun (WGS) entry which is preliminary data.</text>
</comment>
<dbReference type="Gene3D" id="3.80.10.10">
    <property type="entry name" value="Ribonuclease Inhibitor"/>
    <property type="match status" value="4"/>
</dbReference>
<keyword evidence="8" id="KW-0547">Nucleotide-binding</keyword>
<evidence type="ECO:0000313" key="17">
    <source>
        <dbReference type="EMBL" id="KAK0572143.1"/>
    </source>
</evidence>
<evidence type="ECO:0000256" key="11">
    <source>
        <dbReference type="ARBA" id="ARBA00023136"/>
    </source>
</evidence>
<dbReference type="SUPFAM" id="SSF52047">
    <property type="entry name" value="RNI-like"/>
    <property type="match status" value="1"/>
</dbReference>
<dbReference type="InterPro" id="IPR013210">
    <property type="entry name" value="LRR_N_plant-typ"/>
</dbReference>
<dbReference type="FunFam" id="3.30.200.20:FF:001006">
    <property type="entry name" value="Leucine-rich repeat receptor-like protein kinase TDR"/>
    <property type="match status" value="1"/>
</dbReference>
<dbReference type="Pfam" id="PF08263">
    <property type="entry name" value="LRRNT_2"/>
    <property type="match status" value="1"/>
</dbReference>
<evidence type="ECO:0000256" key="14">
    <source>
        <dbReference type="SAM" id="MobiDB-lite"/>
    </source>
</evidence>